<feature type="chain" id="PRO_5012430155" evidence="9">
    <location>
        <begin position="24"/>
        <end position="486"/>
    </location>
</feature>
<feature type="domain" description="Trypanosome variant surface glycoprotein A-type N-terminal" evidence="10">
    <location>
        <begin position="10"/>
        <end position="376"/>
    </location>
</feature>
<keyword evidence="6" id="KW-0325">Glycoprotein</keyword>
<evidence type="ECO:0000259" key="10">
    <source>
        <dbReference type="Pfam" id="PF00913"/>
    </source>
</evidence>
<reference evidence="11" key="1">
    <citation type="submission" date="2016-08" db="EMBL/GenBank/DDBJ databases">
        <title>VSG repertoire of Trypanosoma brucei EATRO 1125.</title>
        <authorList>
            <person name="Cross G.A."/>
        </authorList>
    </citation>
    <scope>NUCLEOTIDE SEQUENCE</scope>
    <source>
        <strain evidence="11">EATRO 1125</strain>
    </source>
</reference>
<feature type="region of interest" description="Disordered" evidence="8">
    <location>
        <begin position="434"/>
        <end position="472"/>
    </location>
</feature>
<evidence type="ECO:0000256" key="2">
    <source>
        <dbReference type="ARBA" id="ARBA00004609"/>
    </source>
</evidence>
<dbReference type="Gene3D" id="1.10.470.10">
    <property type="entry name" value="Variant Surface Glycoprotein, subunit A, domain 2"/>
    <property type="match status" value="1"/>
</dbReference>
<feature type="signal peptide" evidence="9">
    <location>
        <begin position="1"/>
        <end position="23"/>
    </location>
</feature>
<dbReference type="Pfam" id="PF00913">
    <property type="entry name" value="Trypan_glycop"/>
    <property type="match status" value="1"/>
</dbReference>
<dbReference type="VEuPathDB" id="TriTrypDB:Tb427_000424000"/>
<evidence type="ECO:0000256" key="6">
    <source>
        <dbReference type="ARBA" id="ARBA00023180"/>
    </source>
</evidence>
<keyword evidence="4" id="KW-0336">GPI-anchor</keyword>
<evidence type="ECO:0000256" key="4">
    <source>
        <dbReference type="ARBA" id="ARBA00022622"/>
    </source>
</evidence>
<dbReference type="GO" id="GO:0042783">
    <property type="term" value="P:symbiont-mediated evasion of host immune response"/>
    <property type="evidence" value="ECO:0007669"/>
    <property type="project" value="InterPro"/>
</dbReference>
<dbReference type="GO" id="GO:0098552">
    <property type="term" value="C:side of membrane"/>
    <property type="evidence" value="ECO:0007669"/>
    <property type="project" value="UniProtKB-KW"/>
</dbReference>
<dbReference type="VEuPathDB" id="TriTrypDB:Tb1125.11.20090"/>
<evidence type="ECO:0000256" key="8">
    <source>
        <dbReference type="SAM" id="MobiDB-lite"/>
    </source>
</evidence>
<dbReference type="VEuPathDB" id="TriTrypDB:Tb11.v5.0896"/>
<dbReference type="SUPFAM" id="SSF118251">
    <property type="entry name" value="Variant surface glycoprotein MITAT 1.2, VSG 221, C-terminal domain"/>
    <property type="match status" value="1"/>
</dbReference>
<evidence type="ECO:0000256" key="5">
    <source>
        <dbReference type="ARBA" id="ARBA00023136"/>
    </source>
</evidence>
<evidence type="ECO:0000256" key="3">
    <source>
        <dbReference type="ARBA" id="ARBA00022475"/>
    </source>
</evidence>
<dbReference type="EMBL" id="KX700834">
    <property type="protein sequence ID" value="APD74790.1"/>
    <property type="molecule type" value="Genomic_DNA"/>
</dbReference>
<dbReference type="Gene3D" id="4.10.110.20">
    <property type="entry name" value="Variant surface glycoprotein MITAT 1.2, VSG 221, C-terminal domain"/>
    <property type="match status" value="1"/>
</dbReference>
<evidence type="ECO:0000256" key="9">
    <source>
        <dbReference type="SAM" id="SignalP"/>
    </source>
</evidence>
<accession>A0A1J0RAG2</accession>
<sequence length="486" mass="51961">MHRRVVAVTTIILLAVTPSKIHGTGKPFKLAYVQKLCKVATALAQTGSIARTKTEKQIIQAQAAAKASMMADLAAEAANDSNTSELLKAVAIAASECTQEALDNTKVITSIAVAATANAAKTAGHVTEFLSFLRLASTGGTTGTCITDPSTTNAPRVTTIQELGCPPDITDTAESRTDFDTDQINDKGFKTLTTDDAADTSNAKCHLLVAASGTSNVWQTATGPVPIMMGFTSVTSHSSGGTTAINGKTLNKIGADWEPTATTTAIDQVYEWLGKLKRASIKGCGDTAKAVIENVISSSRVADLIKKVRQGGKLNTKGTDGDHELKALLKKVLKVDQSHHEKINDVIESQSIKQVLDDNTKPTNMKETNSDSDIRKSLLLHRRLNREKLAELQRQLNEEIAKKANTVTSKITESDETCEKKRTGADCKDGCKVEGTGENKKCVKDPDYKPKQVEGREKDSKTGTTNTTGSNSFVIKKAPLPLAFFL</sequence>
<evidence type="ECO:0000256" key="1">
    <source>
        <dbReference type="ARBA" id="ARBA00002523"/>
    </source>
</evidence>
<keyword evidence="3" id="KW-1003">Cell membrane</keyword>
<dbReference type="GO" id="GO:0005886">
    <property type="term" value="C:plasma membrane"/>
    <property type="evidence" value="ECO:0007669"/>
    <property type="project" value="UniProtKB-SubCell"/>
</dbReference>
<organism evidence="11">
    <name type="scientific">Trypanosoma brucei</name>
    <dbReference type="NCBI Taxonomy" id="5691"/>
    <lineage>
        <taxon>Eukaryota</taxon>
        <taxon>Discoba</taxon>
        <taxon>Euglenozoa</taxon>
        <taxon>Kinetoplastea</taxon>
        <taxon>Metakinetoplastina</taxon>
        <taxon>Trypanosomatida</taxon>
        <taxon>Trypanosomatidae</taxon>
        <taxon>Trypanosoma</taxon>
    </lineage>
</organism>
<name>A0A1J0RAG2_9TRYP</name>
<feature type="compositionally biased region" description="Low complexity" evidence="8">
    <location>
        <begin position="462"/>
        <end position="472"/>
    </location>
</feature>
<evidence type="ECO:0000313" key="11">
    <source>
        <dbReference type="EMBL" id="APD74790.1"/>
    </source>
</evidence>
<dbReference type="VEuPathDB" id="TriTrypDB:Tb927.11.20100"/>
<keyword evidence="5" id="KW-0472">Membrane</keyword>
<evidence type="ECO:0000256" key="7">
    <source>
        <dbReference type="ARBA" id="ARBA00023288"/>
    </source>
</evidence>
<dbReference type="InterPro" id="IPR001812">
    <property type="entry name" value="Trypano_VSG_A_N_dom"/>
</dbReference>
<dbReference type="FunFam" id="4.10.110.20:FF:000001">
    <property type="entry name" value="Variant surface glycoprotein (VSG), putative"/>
    <property type="match status" value="1"/>
</dbReference>
<feature type="compositionally biased region" description="Basic and acidic residues" evidence="8">
    <location>
        <begin position="434"/>
        <end position="461"/>
    </location>
</feature>
<dbReference type="SUPFAM" id="SSF58087">
    <property type="entry name" value="Variant surface glycoprotein (N-terminal domain)"/>
    <property type="match status" value="1"/>
</dbReference>
<proteinExistence type="predicted"/>
<dbReference type="AlphaFoldDB" id="A0A1J0RAG2"/>
<dbReference type="Gene3D" id="3.90.150.10">
    <property type="entry name" value="Variant Surface Glycoprotein, subunit A domain 1"/>
    <property type="match status" value="1"/>
</dbReference>
<keyword evidence="9" id="KW-0732">Signal</keyword>
<protein>
    <submittedName>
        <fullName evidence="11">Variant surface glycoprotein 1125.4263</fullName>
    </submittedName>
</protein>
<comment type="subcellular location">
    <subcellularLocation>
        <location evidence="2">Cell membrane</location>
        <topology evidence="2">Lipid-anchor</topology>
        <topology evidence="2">GPI-anchor</topology>
    </subcellularLocation>
</comment>
<comment type="function">
    <text evidence="1">VSG forms a coat on the surface of the parasite. The trypanosome evades the immune response of the host by expressing a series of antigenically distinct VSGs from an estimated 1000 VSG genes.</text>
</comment>
<keyword evidence="7" id="KW-0449">Lipoprotein</keyword>
<dbReference type="InterPro" id="IPR027446">
    <property type="entry name" value="VSG_C_dom_sf"/>
</dbReference>